<gene>
    <name evidence="1" type="ORF">HMPREF1336_00454</name>
</gene>
<dbReference type="EMBL" id="ALZR01000020">
    <property type="protein sequence ID" value="EJV19714.1"/>
    <property type="molecule type" value="Genomic_DNA"/>
</dbReference>
<evidence type="ECO:0000313" key="1">
    <source>
        <dbReference type="EMBL" id="EJV19714.1"/>
    </source>
</evidence>
<dbReference type="Proteomes" id="UP000004117">
    <property type="component" value="Unassembled WGS sequence"/>
</dbReference>
<sequence length="51" mass="5937">MLNRKRRYINGENEECTTITAHVFGAKYFICTECIQRESMDKIGTTFLVFG</sequence>
<accession>A0AAV3GPK1</accession>
<proteinExistence type="predicted"/>
<organism evidence="1 2">
    <name type="scientific">Enterococcus faecalis ERV63</name>
    <dbReference type="NCBI Taxonomy" id="1134793"/>
    <lineage>
        <taxon>Bacteria</taxon>
        <taxon>Bacillati</taxon>
        <taxon>Bacillota</taxon>
        <taxon>Bacilli</taxon>
        <taxon>Lactobacillales</taxon>
        <taxon>Enterococcaceae</taxon>
        <taxon>Enterococcus</taxon>
    </lineage>
</organism>
<name>A0AAV3GPK1_ENTFL</name>
<evidence type="ECO:0000313" key="2">
    <source>
        <dbReference type="Proteomes" id="UP000004117"/>
    </source>
</evidence>
<comment type="caution">
    <text evidence="1">The sequence shown here is derived from an EMBL/GenBank/DDBJ whole genome shotgun (WGS) entry which is preliminary data.</text>
</comment>
<dbReference type="AlphaFoldDB" id="A0AAV3GPK1"/>
<reference evidence="1 2" key="1">
    <citation type="submission" date="2012-04" db="EMBL/GenBank/DDBJ databases">
        <authorList>
            <person name="Weinstock G."/>
            <person name="Sodergren E."/>
            <person name="Lobos E.A."/>
            <person name="Fulton L."/>
            <person name="Fulton R."/>
            <person name="Courtney L."/>
            <person name="Fronick C."/>
            <person name="O'Laughlin M."/>
            <person name="Godfrey J."/>
            <person name="Wilson R.M."/>
            <person name="Miner T."/>
            <person name="Farmer C."/>
            <person name="Delehaunty K."/>
            <person name="Cordes M."/>
            <person name="Minx P."/>
            <person name="Tomlinson C."/>
            <person name="Chen J."/>
            <person name="Wollam A."/>
            <person name="Pepin K.H."/>
            <person name="Bhonagiri V."/>
            <person name="Zhang X."/>
            <person name="Suruliraj S."/>
            <person name="Warren W."/>
            <person name="Mitreva M."/>
            <person name="Mardis E.R."/>
            <person name="Wilson R.K."/>
        </authorList>
    </citation>
    <scope>NUCLEOTIDE SEQUENCE [LARGE SCALE GENOMIC DNA]</scope>
    <source>
        <strain evidence="1 2">ERV63</strain>
    </source>
</reference>
<protein>
    <submittedName>
        <fullName evidence="1">Uncharacterized protein</fullName>
    </submittedName>
</protein>